<protein>
    <submittedName>
        <fullName evidence="1">Uncharacterized protein</fullName>
    </submittedName>
</protein>
<feature type="non-terminal residue" evidence="1">
    <location>
        <position position="40"/>
    </location>
</feature>
<proteinExistence type="predicted"/>
<dbReference type="AlphaFoldDB" id="A0A1H9LE54"/>
<dbReference type="InParanoid" id="A0A1H9LE54"/>
<organism evidence="1 2">
    <name type="scientific">Neolewinella agarilytica</name>
    <dbReference type="NCBI Taxonomy" id="478744"/>
    <lineage>
        <taxon>Bacteria</taxon>
        <taxon>Pseudomonadati</taxon>
        <taxon>Bacteroidota</taxon>
        <taxon>Saprospiria</taxon>
        <taxon>Saprospirales</taxon>
        <taxon>Lewinellaceae</taxon>
        <taxon>Neolewinella</taxon>
    </lineage>
</organism>
<accession>A0A1H9LE54</accession>
<dbReference type="EMBL" id="FOFB01000024">
    <property type="protein sequence ID" value="SER09706.1"/>
    <property type="molecule type" value="Genomic_DNA"/>
</dbReference>
<keyword evidence="2" id="KW-1185">Reference proteome</keyword>
<sequence length="40" mass="4474">MVYFSIAWNSKACPRPPHQYALFPQLAARTGQLNEAHTSA</sequence>
<reference evidence="2" key="1">
    <citation type="submission" date="2016-10" db="EMBL/GenBank/DDBJ databases">
        <authorList>
            <person name="Varghese N."/>
            <person name="Submissions S."/>
        </authorList>
    </citation>
    <scope>NUCLEOTIDE SEQUENCE [LARGE SCALE GENOMIC DNA]</scope>
    <source>
        <strain evidence="2">DSM 24740</strain>
    </source>
</reference>
<name>A0A1H9LE54_9BACT</name>
<evidence type="ECO:0000313" key="2">
    <source>
        <dbReference type="Proteomes" id="UP000199021"/>
    </source>
</evidence>
<dbReference type="Proteomes" id="UP000199021">
    <property type="component" value="Unassembled WGS sequence"/>
</dbReference>
<evidence type="ECO:0000313" key="1">
    <source>
        <dbReference type="EMBL" id="SER09706.1"/>
    </source>
</evidence>
<gene>
    <name evidence="1" type="ORF">SAMN05444359_1241</name>
</gene>